<feature type="signal peptide" evidence="2">
    <location>
        <begin position="1"/>
        <end position="18"/>
    </location>
</feature>
<dbReference type="OrthoDB" id="4018368at2759"/>
<evidence type="ECO:0000313" key="3">
    <source>
        <dbReference type="EMBL" id="ODQ44268.1"/>
    </source>
</evidence>
<dbReference type="AlphaFoldDB" id="A0A1E3NFB5"/>
<accession>A0A1E3NFB5</accession>
<keyword evidence="4" id="KW-1185">Reference proteome</keyword>
<evidence type="ECO:0000256" key="2">
    <source>
        <dbReference type="SAM" id="SignalP"/>
    </source>
</evidence>
<sequence>MNFRTLLTLAASSAVASADSVYLVAKSNSTEVNGNGVGFAHEGAGINYGFLGTGKGSTLSYSAADKQLTLDTGVEQFFRVSGGFVAASVEGPDAAITFDSNDYLLVNGSSSYFYACKNTNDPYKYSASSYEVMYYPENAPSGCLSLTLQKKDVSGPSSSGAPTTTPGSNSTIPVTSSTLSTSSVTASHSAVNSTSIFTDAAAAMDYAPAGSFFALVGLAAALI</sequence>
<feature type="chain" id="PRO_5009133340" evidence="2">
    <location>
        <begin position="19"/>
        <end position="223"/>
    </location>
</feature>
<dbReference type="EMBL" id="KV454008">
    <property type="protein sequence ID" value="ODQ44268.1"/>
    <property type="molecule type" value="Genomic_DNA"/>
</dbReference>
<feature type="compositionally biased region" description="Low complexity" evidence="1">
    <location>
        <begin position="154"/>
        <end position="174"/>
    </location>
</feature>
<name>A0A1E3NFB5_9ASCO</name>
<feature type="region of interest" description="Disordered" evidence="1">
    <location>
        <begin position="153"/>
        <end position="174"/>
    </location>
</feature>
<keyword evidence="2" id="KW-0732">Signal</keyword>
<dbReference type="Proteomes" id="UP000094455">
    <property type="component" value="Unassembled WGS sequence"/>
</dbReference>
<dbReference type="STRING" id="763406.A0A1E3NFB5"/>
<dbReference type="RefSeq" id="XP_019015381.1">
    <property type="nucleotide sequence ID" value="XM_019163454.1"/>
</dbReference>
<proteinExistence type="predicted"/>
<evidence type="ECO:0000256" key="1">
    <source>
        <dbReference type="SAM" id="MobiDB-lite"/>
    </source>
</evidence>
<evidence type="ECO:0000313" key="4">
    <source>
        <dbReference type="Proteomes" id="UP000094455"/>
    </source>
</evidence>
<reference evidence="3 4" key="1">
    <citation type="journal article" date="2016" name="Proc. Natl. Acad. Sci. U.S.A.">
        <title>Comparative genomics of biotechnologically important yeasts.</title>
        <authorList>
            <person name="Riley R."/>
            <person name="Haridas S."/>
            <person name="Wolfe K.H."/>
            <person name="Lopes M.R."/>
            <person name="Hittinger C.T."/>
            <person name="Goeker M."/>
            <person name="Salamov A.A."/>
            <person name="Wisecaver J.H."/>
            <person name="Long T.M."/>
            <person name="Calvey C.H."/>
            <person name="Aerts A.L."/>
            <person name="Barry K.W."/>
            <person name="Choi C."/>
            <person name="Clum A."/>
            <person name="Coughlan A.Y."/>
            <person name="Deshpande S."/>
            <person name="Douglass A.P."/>
            <person name="Hanson S.J."/>
            <person name="Klenk H.-P."/>
            <person name="LaButti K.M."/>
            <person name="Lapidus A."/>
            <person name="Lindquist E.A."/>
            <person name="Lipzen A.M."/>
            <person name="Meier-Kolthoff J.P."/>
            <person name="Ohm R.A."/>
            <person name="Otillar R.P."/>
            <person name="Pangilinan J.L."/>
            <person name="Peng Y."/>
            <person name="Rokas A."/>
            <person name="Rosa C.A."/>
            <person name="Scheuner C."/>
            <person name="Sibirny A.A."/>
            <person name="Slot J.C."/>
            <person name="Stielow J.B."/>
            <person name="Sun H."/>
            <person name="Kurtzman C.P."/>
            <person name="Blackwell M."/>
            <person name="Grigoriev I.V."/>
            <person name="Jeffries T.W."/>
        </authorList>
    </citation>
    <scope>NUCLEOTIDE SEQUENCE [LARGE SCALE GENOMIC DNA]</scope>
    <source>
        <strain evidence="3 4">NRRL Y-2026</strain>
    </source>
</reference>
<gene>
    <name evidence="3" type="ORF">PICMEDRAFT_60709</name>
</gene>
<organism evidence="3 4">
    <name type="scientific">Pichia membranifaciens NRRL Y-2026</name>
    <dbReference type="NCBI Taxonomy" id="763406"/>
    <lineage>
        <taxon>Eukaryota</taxon>
        <taxon>Fungi</taxon>
        <taxon>Dikarya</taxon>
        <taxon>Ascomycota</taxon>
        <taxon>Saccharomycotina</taxon>
        <taxon>Pichiomycetes</taxon>
        <taxon>Pichiales</taxon>
        <taxon>Pichiaceae</taxon>
        <taxon>Pichia</taxon>
    </lineage>
</organism>
<protein>
    <submittedName>
        <fullName evidence="3">Uncharacterized protein</fullName>
    </submittedName>
</protein>
<dbReference type="GeneID" id="30180141"/>